<evidence type="ECO:0000313" key="3">
    <source>
        <dbReference type="Proteomes" id="UP000626092"/>
    </source>
</evidence>
<organism evidence="2 3">
    <name type="scientific">Rhododendron simsii</name>
    <name type="common">Sims's rhododendron</name>
    <dbReference type="NCBI Taxonomy" id="118357"/>
    <lineage>
        <taxon>Eukaryota</taxon>
        <taxon>Viridiplantae</taxon>
        <taxon>Streptophyta</taxon>
        <taxon>Embryophyta</taxon>
        <taxon>Tracheophyta</taxon>
        <taxon>Spermatophyta</taxon>
        <taxon>Magnoliopsida</taxon>
        <taxon>eudicotyledons</taxon>
        <taxon>Gunneridae</taxon>
        <taxon>Pentapetalae</taxon>
        <taxon>asterids</taxon>
        <taxon>Ericales</taxon>
        <taxon>Ericaceae</taxon>
        <taxon>Ericoideae</taxon>
        <taxon>Rhodoreae</taxon>
        <taxon>Rhododendron</taxon>
    </lineage>
</organism>
<name>A0A834H5G8_RHOSS</name>
<protein>
    <submittedName>
        <fullName evidence="2">Uncharacterized protein</fullName>
    </submittedName>
</protein>
<comment type="caution">
    <text evidence="2">The sequence shown here is derived from an EMBL/GenBank/DDBJ whole genome shotgun (WGS) entry which is preliminary data.</text>
</comment>
<proteinExistence type="predicted"/>
<accession>A0A834H5G8</accession>
<dbReference type="EMBL" id="WJXA01000003">
    <property type="protein sequence ID" value="KAF7147424.1"/>
    <property type="molecule type" value="Genomic_DNA"/>
</dbReference>
<dbReference type="AlphaFoldDB" id="A0A834H5G8"/>
<feature type="compositionally biased region" description="Basic and acidic residues" evidence="1">
    <location>
        <begin position="121"/>
        <end position="132"/>
    </location>
</feature>
<gene>
    <name evidence="2" type="ORF">RHSIM_Rhsim03G0020500</name>
</gene>
<evidence type="ECO:0000256" key="1">
    <source>
        <dbReference type="SAM" id="MobiDB-lite"/>
    </source>
</evidence>
<feature type="region of interest" description="Disordered" evidence="1">
    <location>
        <begin position="121"/>
        <end position="151"/>
    </location>
</feature>
<evidence type="ECO:0000313" key="2">
    <source>
        <dbReference type="EMBL" id="KAF7147424.1"/>
    </source>
</evidence>
<keyword evidence="3" id="KW-1185">Reference proteome</keyword>
<reference evidence="2" key="1">
    <citation type="submission" date="2019-11" db="EMBL/GenBank/DDBJ databases">
        <authorList>
            <person name="Liu Y."/>
            <person name="Hou J."/>
            <person name="Li T.-Q."/>
            <person name="Guan C.-H."/>
            <person name="Wu X."/>
            <person name="Wu H.-Z."/>
            <person name="Ling F."/>
            <person name="Zhang R."/>
            <person name="Shi X.-G."/>
            <person name="Ren J.-P."/>
            <person name="Chen E.-F."/>
            <person name="Sun J.-M."/>
        </authorList>
    </citation>
    <scope>NUCLEOTIDE SEQUENCE</scope>
    <source>
        <strain evidence="2">Adult_tree_wgs_1</strain>
        <tissue evidence="2">Leaves</tissue>
    </source>
</reference>
<feature type="compositionally biased region" description="Basic and acidic residues" evidence="1">
    <location>
        <begin position="139"/>
        <end position="149"/>
    </location>
</feature>
<dbReference type="Proteomes" id="UP000626092">
    <property type="component" value="Unassembled WGS sequence"/>
</dbReference>
<sequence>MLQCSLTSYRSRKSMSSPLDEKQERAFLLRLQAAASGAAFREKETLHGLPLSSSGELLRVRREIKLVDDYIDILGDYMPRCHFFSTLEVVKFLLQIFFPFLQDNHWMLLVHDVRHHANMRDKSLAEKEKNSNDSEESEGDKGSEVKPDEEYPSGEFVFEMFGAWMKW</sequence>